<dbReference type="Gene3D" id="2.170.130.10">
    <property type="entry name" value="TonB-dependent receptor, plug domain"/>
    <property type="match status" value="1"/>
</dbReference>
<proteinExistence type="predicted"/>
<organism evidence="2 3">
    <name type="scientific">Bacteroides intestinalis DSM 17393</name>
    <dbReference type="NCBI Taxonomy" id="471870"/>
    <lineage>
        <taxon>Bacteria</taxon>
        <taxon>Pseudomonadati</taxon>
        <taxon>Bacteroidota</taxon>
        <taxon>Bacteroidia</taxon>
        <taxon>Bacteroidales</taxon>
        <taxon>Bacteroidaceae</taxon>
        <taxon>Bacteroides</taxon>
    </lineage>
</organism>
<dbReference type="Proteomes" id="UP000004596">
    <property type="component" value="Unassembled WGS sequence"/>
</dbReference>
<evidence type="ECO:0000313" key="2">
    <source>
        <dbReference type="EMBL" id="EDV03420.1"/>
    </source>
</evidence>
<dbReference type="EMBL" id="ABJL02000008">
    <property type="protein sequence ID" value="EDV03420.1"/>
    <property type="molecule type" value="Genomic_DNA"/>
</dbReference>
<comment type="caution">
    <text evidence="2">The sequence shown here is derived from an EMBL/GenBank/DDBJ whole genome shotgun (WGS) entry which is preliminary data.</text>
</comment>
<dbReference type="Pfam" id="PF13715">
    <property type="entry name" value="CarbopepD_reg_2"/>
    <property type="match status" value="1"/>
</dbReference>
<accession>B3CEX9</accession>
<name>B3CEX9_9BACE</name>
<dbReference type="Gene3D" id="2.60.40.1120">
    <property type="entry name" value="Carboxypeptidase-like, regulatory domain"/>
    <property type="match status" value="1"/>
</dbReference>
<reference evidence="2 3" key="1">
    <citation type="submission" date="2008-04" db="EMBL/GenBank/DDBJ databases">
        <title>Draft genome sequence of Bacteroides intestinalis (DSM 17393).</title>
        <authorList>
            <person name="Sudarsanam P."/>
            <person name="Ley R."/>
            <person name="Guruge J."/>
            <person name="Turnbaugh P.J."/>
            <person name="Mahowald M."/>
            <person name="Liep D."/>
            <person name="Gordon J."/>
        </authorList>
    </citation>
    <scope>NUCLEOTIDE SEQUENCE [LARGE SCALE GENOMIC DNA]</scope>
    <source>
        <strain evidence="2 3">DSM 17393</strain>
    </source>
</reference>
<evidence type="ECO:0008006" key="4">
    <source>
        <dbReference type="Google" id="ProtNLM"/>
    </source>
</evidence>
<dbReference type="eggNOG" id="COG4771">
    <property type="taxonomic scope" value="Bacteria"/>
</dbReference>
<dbReference type="AlphaFoldDB" id="B3CEX9"/>
<keyword evidence="1" id="KW-0732">Signal</keyword>
<dbReference type="InterPro" id="IPR008969">
    <property type="entry name" value="CarboxyPept-like_regulatory"/>
</dbReference>
<dbReference type="SUPFAM" id="SSF49464">
    <property type="entry name" value="Carboxypeptidase regulatory domain-like"/>
    <property type="match status" value="1"/>
</dbReference>
<dbReference type="SUPFAM" id="SSF56935">
    <property type="entry name" value="Porins"/>
    <property type="match status" value="1"/>
</dbReference>
<evidence type="ECO:0000256" key="1">
    <source>
        <dbReference type="SAM" id="SignalP"/>
    </source>
</evidence>
<dbReference type="STRING" id="471870.BACINT_02541"/>
<sequence>MNMKTKLFLLLLVLCVLSAQAQNLSVKGRVTDASQEAIIAANVSLWATDSTLVTGVTSDAQGKFTLNKIKAGNYRLAITFIGYQSEVILLKLNNNLDLGDVQLQEDAVSLGEVTVSASNVLQRVDRQIILPTESQLKRSFGAYDLLNNLGIARLQVDNFTNSMSVSGGGAVQTRINGIKVTDKEIAAIRAKDVLRVEFIEDPGKQYGDDELGAVVNIILRRRETGGVVNFQLSDSPHTLWGENFLSAKFNYKNSEWGIDYFNKNGKYHSRLESHETFHLGDRTIDRIKEGIEDESPALSFINNLNLTYNLTKADKYVFNAIFRNNLNNAPYQNELNRMWAVGSTESIYSYVNNHTSSYSPALDLYFQHTLPHQQSIQMNVTGTLIHTKNNRKYKEYKDENAPLADIQTLVDGDKRSVIGEAIYEKSFKDVKLSGGARHYQMRTENEYKGSNPTTSKMDQSQTSAFFEVQGKVKDFSYAGSVGMTRAWFKESNEDHAYYTFTPTVRLSYNLKKAGFLRYRFNISPAIPSLGSLTDVEQAIDTIQIVRGNPLLKTYQQFTNSLSYSYSKKQFNANLSVRHQYYDSPIMESIFVEDGKLILKDENQRSFQSLNAELMVGINGATLFGLKDFLTLYASGGYTRNWSEGLTYSHTYDEFYYSVMAQLQYKGFSLLGQFRKVQNNFFGETIKKNENQTAFMAMYAKQNFQAGIGVLFPFTNNYKVGKERISEVAPFRSETFVKETGQMFILRVGYTFEFGRKHKAGNKGLNNSDTDSGIIDMQR</sequence>
<feature type="chain" id="PRO_5002786902" description="TonB-dependent receptor" evidence="1">
    <location>
        <begin position="22"/>
        <end position="778"/>
    </location>
</feature>
<reference evidence="2 3" key="2">
    <citation type="submission" date="2008-04" db="EMBL/GenBank/DDBJ databases">
        <authorList>
            <person name="Fulton L."/>
            <person name="Clifton S."/>
            <person name="Fulton B."/>
            <person name="Xu J."/>
            <person name="Minx P."/>
            <person name="Pepin K.H."/>
            <person name="Johnson M."/>
            <person name="Thiruvilangam P."/>
            <person name="Bhonagiri V."/>
            <person name="Nash W.E."/>
            <person name="Mardis E.R."/>
            <person name="Wilson R.K."/>
        </authorList>
    </citation>
    <scope>NUCLEOTIDE SEQUENCE [LARGE SCALE GENOMIC DNA]</scope>
    <source>
        <strain evidence="2 3">DSM 17393</strain>
    </source>
</reference>
<protein>
    <recommendedName>
        <fullName evidence="4">TonB-dependent receptor</fullName>
    </recommendedName>
</protein>
<feature type="signal peptide" evidence="1">
    <location>
        <begin position="1"/>
        <end position="21"/>
    </location>
</feature>
<evidence type="ECO:0000313" key="3">
    <source>
        <dbReference type="Proteomes" id="UP000004596"/>
    </source>
</evidence>
<dbReference type="InterPro" id="IPR037066">
    <property type="entry name" value="Plug_dom_sf"/>
</dbReference>
<gene>
    <name evidence="2" type="ORF">BACINT_02541</name>
</gene>